<keyword evidence="3" id="KW-1185">Reference proteome</keyword>
<dbReference type="Pfam" id="PF12787">
    <property type="entry name" value="EcsC"/>
    <property type="match status" value="1"/>
</dbReference>
<feature type="transmembrane region" description="Helical" evidence="1">
    <location>
        <begin position="237"/>
        <end position="256"/>
    </location>
</feature>
<keyword evidence="1" id="KW-1133">Transmembrane helix</keyword>
<feature type="transmembrane region" description="Helical" evidence="1">
    <location>
        <begin position="118"/>
        <end position="137"/>
    </location>
</feature>
<proteinExistence type="predicted"/>
<gene>
    <name evidence="2" type="ORF">BKP35_12660</name>
</gene>
<evidence type="ECO:0000313" key="2">
    <source>
        <dbReference type="EMBL" id="OIJ10934.1"/>
    </source>
</evidence>
<dbReference type="OrthoDB" id="2040879at2"/>
<sequence length="283" mass="32745">MGLTGRKKTIWEEIEKWEQSYFIDSEANRYYSLEADFNKSVETWRPDLQIKLLQIVDSIIFHTHTIAQNSTYDKQMTDKVLNLGRVFEANVENISDMKRLTIDQLRYISQQNLAKQRLISLTQGGVSGFGGIFFVALDLPLMLTINMRSIHLTALTYGYDLNKPYELMLALKVFHVATLPKTMQKEGWKQLLLELEAYEDQWLLFDENNIDKSTAWLQQPIKQLAKGMALLLLKKKLIYGLPIFGITVGAASNYFLAKQVSEIAHRFYEKRYLLEETGSDSLQ</sequence>
<dbReference type="InterPro" id="IPR024787">
    <property type="entry name" value="EcsC"/>
</dbReference>
<dbReference type="RefSeq" id="WP_071313723.1">
    <property type="nucleotide sequence ID" value="NZ_MLQQ01000035.1"/>
</dbReference>
<dbReference type="AlphaFoldDB" id="A0A1S2LF38"/>
<name>A0A1S2LF38_9BACI</name>
<accession>A0A1S2LF38</accession>
<evidence type="ECO:0000313" key="3">
    <source>
        <dbReference type="Proteomes" id="UP000180098"/>
    </source>
</evidence>
<evidence type="ECO:0008006" key="4">
    <source>
        <dbReference type="Google" id="ProtNLM"/>
    </source>
</evidence>
<dbReference type="PANTHER" id="PTHR41260:SF1">
    <property type="entry name" value="PROTEIN ECSC"/>
    <property type="match status" value="1"/>
</dbReference>
<evidence type="ECO:0000256" key="1">
    <source>
        <dbReference type="SAM" id="Phobius"/>
    </source>
</evidence>
<comment type="caution">
    <text evidence="2">The sequence shown here is derived from an EMBL/GenBank/DDBJ whole genome shotgun (WGS) entry which is preliminary data.</text>
</comment>
<dbReference type="EMBL" id="MLQQ01000035">
    <property type="protein sequence ID" value="OIJ10934.1"/>
    <property type="molecule type" value="Genomic_DNA"/>
</dbReference>
<organism evidence="2 3">
    <name type="scientific">Anaerobacillus arseniciselenatis</name>
    <dbReference type="NCBI Taxonomy" id="85682"/>
    <lineage>
        <taxon>Bacteria</taxon>
        <taxon>Bacillati</taxon>
        <taxon>Bacillota</taxon>
        <taxon>Bacilli</taxon>
        <taxon>Bacillales</taxon>
        <taxon>Bacillaceae</taxon>
        <taxon>Anaerobacillus</taxon>
    </lineage>
</organism>
<dbReference type="PANTHER" id="PTHR41260">
    <property type="entry name" value="PROTEIN ECSC"/>
    <property type="match status" value="1"/>
</dbReference>
<dbReference type="Proteomes" id="UP000180098">
    <property type="component" value="Unassembled WGS sequence"/>
</dbReference>
<reference evidence="2 3" key="1">
    <citation type="submission" date="2016-10" db="EMBL/GenBank/DDBJ databases">
        <title>Draft genome sequences of four alkaliphilic bacteria belonging to the Anaerobacillus genus.</title>
        <authorList>
            <person name="Bassil N.M."/>
            <person name="Lloyd J.R."/>
        </authorList>
    </citation>
    <scope>NUCLEOTIDE SEQUENCE [LARGE SCALE GENOMIC DNA]</scope>
    <source>
        <strain evidence="2 3">DSM 15340</strain>
    </source>
</reference>
<protein>
    <recommendedName>
        <fullName evidence="4">ABC transporter substrate-binding protein</fullName>
    </recommendedName>
</protein>
<keyword evidence="1" id="KW-0812">Transmembrane</keyword>
<keyword evidence="1" id="KW-0472">Membrane</keyword>